<feature type="region of interest" description="Disordered" evidence="1">
    <location>
        <begin position="537"/>
        <end position="634"/>
    </location>
</feature>
<protein>
    <submittedName>
        <fullName evidence="2">Uncharacterized protein</fullName>
    </submittedName>
</protein>
<feature type="compositionally biased region" description="Basic and acidic residues" evidence="1">
    <location>
        <begin position="611"/>
        <end position="621"/>
    </location>
</feature>
<organism evidence="2 3">
    <name type="scientific">Cyanidiococcus yangmingshanensis</name>
    <dbReference type="NCBI Taxonomy" id="2690220"/>
    <lineage>
        <taxon>Eukaryota</taxon>
        <taxon>Rhodophyta</taxon>
        <taxon>Bangiophyceae</taxon>
        <taxon>Cyanidiales</taxon>
        <taxon>Cyanidiaceae</taxon>
        <taxon>Cyanidiococcus</taxon>
    </lineage>
</organism>
<evidence type="ECO:0000313" key="3">
    <source>
        <dbReference type="Proteomes" id="UP000530660"/>
    </source>
</evidence>
<dbReference type="Pfam" id="PF12600">
    <property type="entry name" value="DUF3769"/>
    <property type="match status" value="1"/>
</dbReference>
<comment type="caution">
    <text evidence="2">The sequence shown here is derived from an EMBL/GenBank/DDBJ whole genome shotgun (WGS) entry which is preliminary data.</text>
</comment>
<dbReference type="Proteomes" id="UP000530660">
    <property type="component" value="Unassembled WGS sequence"/>
</dbReference>
<reference evidence="2 3" key="1">
    <citation type="journal article" date="2020" name="J. Phycol.">
        <title>Comparative genome analysis reveals Cyanidiococcus gen. nov., a new extremophilic red algal genus sister to Cyanidioschyzon (Cyanidioschyzonaceae, Rhodophyta).</title>
        <authorList>
            <person name="Liu S.-L."/>
            <person name="Chiang Y.-R."/>
            <person name="Yoon H.S."/>
            <person name="Fu H.-Y."/>
        </authorList>
    </citation>
    <scope>NUCLEOTIDE SEQUENCE [LARGE SCALE GENOMIC DNA]</scope>
    <source>
        <strain evidence="2 3">THAL066</strain>
    </source>
</reference>
<proteinExistence type="predicted"/>
<accession>A0A7J7IG66</accession>
<feature type="compositionally biased region" description="Polar residues" evidence="1">
    <location>
        <begin position="557"/>
        <end position="578"/>
    </location>
</feature>
<sequence>MTSNETLKQHVGPRLIRPRIELYREGSVYGRIAAGQVTVYPRGIPKEELAQPQKQSSRIAGTEGLEWNELDADWFAEQRTFGPSPGSPERGPRARSKPALLQLRADQVLVGPAEEASGQASGTEKENSSGSLALTERGGLNLSRQIVLLRGRVVLQAGDAAIRSNVMLLDMPRGNVWAAGPVICRWGAYQNPPPQEDAPVASMPPEWSPSGGTLVAERCSYDLERRSFVCDQVAGALRIQRHEGTRDDFLFRALSAADDITALGLPSDRSLSRRLKDGEPQGAGGWSARLEAGIGRQPQHSFASLADPDTPAQRAANKDTSADASAAAYDHEAAHLRIRAERMQLRLDAARVREWIAERLSLAEAIHFSDRTLYDNQLEWDPSGPKHPGIRLEAKQARWRDRRRRLQGPDLRLERALLHLNKRLALPVLQRSLNLGQGGSLPLALEQLLSQGHNMTRFAYDVEKHGGAYLEWPLWTASWQGPADSQVRADVDLVSRLAASIPFTRRWMLRGSLEMLHLKAIPWNVDIAMQLDVEQPPAPARRMRPAPPQHPDDISSARDQSALTVSSTPFGQGANGSISPGAMETGATQHTRNVESRPLYRETTMASISHDSNDSARDTGRAHRGQHRHDDYLGGHGHLKVDLSGGRSILVSFRSQEAAFHPLLQFEPLAGLDVAPWPVTRNRPWTRLRRHWQAQGTLWQRRRVSHPDPHARVLESVNVVYERMGAAVLPTTVASLAAPSSLAAVEDDRVQRLAFQYQVQVENLLYAGRRTRRQRTRPYVAGFAALDARLERTQWSRDREPWTLRGALVGGLRAQLGRFQQRVFDSTGLFFRVRQAFGVPSPLLHHYEGLPTSVHMGFVQQLLGPLRFACERVWLYRSGFTAAASAKEMLLPLETSYVVEWQQPTFKMSMGWNVERQQGHLRAVIAW</sequence>
<evidence type="ECO:0000256" key="1">
    <source>
        <dbReference type="SAM" id="MobiDB-lite"/>
    </source>
</evidence>
<evidence type="ECO:0000313" key="2">
    <source>
        <dbReference type="EMBL" id="KAF6002092.1"/>
    </source>
</evidence>
<dbReference type="EMBL" id="VWRR01000011">
    <property type="protein sequence ID" value="KAF6002092.1"/>
    <property type="molecule type" value="Genomic_DNA"/>
</dbReference>
<dbReference type="InterPro" id="IPR022244">
    <property type="entry name" value="DUF3769"/>
</dbReference>
<dbReference type="OrthoDB" id="10453975at2759"/>
<dbReference type="AlphaFoldDB" id="A0A7J7IG66"/>
<gene>
    <name evidence="2" type="ORF">F1559_000220</name>
</gene>
<keyword evidence="3" id="KW-1185">Reference proteome</keyword>
<feature type="region of interest" description="Disordered" evidence="1">
    <location>
        <begin position="301"/>
        <end position="324"/>
    </location>
</feature>
<name>A0A7J7IG66_9RHOD</name>